<organism evidence="1 2">
    <name type="scientific">Natrinema ejinorense</name>
    <dbReference type="NCBI Taxonomy" id="373386"/>
    <lineage>
        <taxon>Archaea</taxon>
        <taxon>Methanobacteriati</taxon>
        <taxon>Methanobacteriota</taxon>
        <taxon>Stenosarchaea group</taxon>
        <taxon>Halobacteria</taxon>
        <taxon>Halobacteriales</taxon>
        <taxon>Natrialbaceae</taxon>
        <taxon>Natrinema</taxon>
    </lineage>
</organism>
<evidence type="ECO:0000313" key="2">
    <source>
        <dbReference type="Proteomes" id="UP000219689"/>
    </source>
</evidence>
<accession>A0A2A5QPA2</accession>
<proteinExistence type="predicted"/>
<comment type="caution">
    <text evidence="1">The sequence shown here is derived from an EMBL/GenBank/DDBJ whole genome shotgun (WGS) entry which is preliminary data.</text>
</comment>
<gene>
    <name evidence="1" type="ORF">CP557_21880</name>
</gene>
<dbReference type="SUPFAM" id="SSF50998">
    <property type="entry name" value="Quinoprotein alcohol dehydrogenase-like"/>
    <property type="match status" value="1"/>
</dbReference>
<reference evidence="1 2" key="1">
    <citation type="submission" date="2017-09" db="EMBL/GenBank/DDBJ databases">
        <title>Genome sequences of Natrinema ejinorence JCM 13890T.</title>
        <authorList>
            <person name="Roh S.W."/>
            <person name="Kim Y.B."/>
            <person name="Kim J.Y."/>
        </authorList>
    </citation>
    <scope>NUCLEOTIDE SEQUENCE [LARGE SCALE GENOMIC DNA]</scope>
    <source>
        <strain evidence="1 2">JCM 13890</strain>
    </source>
</reference>
<dbReference type="Proteomes" id="UP000219689">
    <property type="component" value="Unassembled WGS sequence"/>
</dbReference>
<keyword evidence="2" id="KW-1185">Reference proteome</keyword>
<evidence type="ECO:0000313" key="1">
    <source>
        <dbReference type="EMBL" id="PCR88681.1"/>
    </source>
</evidence>
<dbReference type="InterPro" id="IPR011047">
    <property type="entry name" value="Quinoprotein_ADH-like_sf"/>
</dbReference>
<dbReference type="RefSeq" id="WP_097382148.1">
    <property type="nucleotide sequence ID" value="NZ_NXNI01000003.1"/>
</dbReference>
<name>A0A2A5QPA2_9EURY</name>
<sequence length="116" mass="12991">MIQFETSDLVDIAHHDAESSEIDSDACVAYVGNRPQPMVAIHLYLGGEWLLEYTITDSDSAFVAIEFSDDTLVVADESGTVWVYEIDTWDLIDTHDFDGLITDNSSLRAIGRLYEQ</sequence>
<protein>
    <submittedName>
        <fullName evidence="1">Uncharacterized protein</fullName>
    </submittedName>
</protein>
<dbReference type="EMBL" id="NXNI01000003">
    <property type="protein sequence ID" value="PCR88681.1"/>
    <property type="molecule type" value="Genomic_DNA"/>
</dbReference>
<dbReference type="AlphaFoldDB" id="A0A2A5QPA2"/>